<dbReference type="EMBL" id="VOHY01000014">
    <property type="protein sequence ID" value="TWV70789.1"/>
    <property type="molecule type" value="Genomic_DNA"/>
</dbReference>
<dbReference type="AlphaFoldDB" id="A0A5C6L595"/>
<organism evidence="3 4">
    <name type="scientific">Bacteroides fragilis</name>
    <dbReference type="NCBI Taxonomy" id="817"/>
    <lineage>
        <taxon>Bacteria</taxon>
        <taxon>Pseudomonadati</taxon>
        <taxon>Bacteroidota</taxon>
        <taxon>Bacteroidia</taxon>
        <taxon>Bacteroidales</taxon>
        <taxon>Bacteroidaceae</taxon>
        <taxon>Bacteroides</taxon>
    </lineage>
</organism>
<feature type="chain" id="PRO_5041128333" description="Minor fimbrium subunit Mfa1 C-terminal domain-containing protein" evidence="1">
    <location>
        <begin position="22"/>
        <end position="553"/>
    </location>
</feature>
<dbReference type="PROSITE" id="PS51257">
    <property type="entry name" value="PROKAR_LIPOPROTEIN"/>
    <property type="match status" value="1"/>
</dbReference>
<dbReference type="RefSeq" id="WP_032578741.1">
    <property type="nucleotide sequence ID" value="NZ_JACEFH010000026.1"/>
</dbReference>
<dbReference type="GO" id="GO:0009418">
    <property type="term" value="C:pilus shaft"/>
    <property type="evidence" value="ECO:0007669"/>
    <property type="project" value="InterPro"/>
</dbReference>
<comment type="caution">
    <text evidence="3">The sequence shown here is derived from an EMBL/GenBank/DDBJ whole genome shotgun (WGS) entry which is preliminary data.</text>
</comment>
<proteinExistence type="predicted"/>
<sequence length="553" mass="59106">MKKLKYMSMMGLAALLLTTWAACSDDTDASGGENPEEARAYTTVTIAVPNGVAETRASDPTADTDDTNMDIGLTDEYKVTKANLYLFPGGASSSFGTATLTEIISISQFTQTTTTTTDQKTIVWTSKKTALTPGDYRIYIVVNGTVNGVGDSDKGTLTEADFLAKTTADATSVIVAVPSDGLVMASRSPNSNNSNTLPYIAQEITKDPEQTIAATVERVMGKITVTAGGTSVSSAATANKYTSFSTTVAQINNITDITLKNYYVVNARKEGYYFRHVDKGSSATNPLTEANYGTSSTTLPYVTDPKTYDKTYTSTPALANSYGDWYLQGSSAFGLSSFGTFSGTYTDMPGYSSGAVETKVAAYCYENTMLKDKQKNGYTTGIVFKAEIAPSKMMQKKSSGGGVEETNTIGSIGEIFYHSGIFYKNIEALKAAGVLLADGTTSSSASGALTDLKKNDVQCFLKGNTDGKFICYYPYWIKHLPSADTAEDVMEFGIVRNNVYQVTVTGIQGVGKDGVTEDIITDTETDDPTTVLLNVKLSIKPWVVRTNSAVLGR</sequence>
<evidence type="ECO:0000313" key="3">
    <source>
        <dbReference type="EMBL" id="TWV70789.1"/>
    </source>
</evidence>
<feature type="domain" description="Minor fimbrium subunit Mfa1 C-terminal" evidence="2">
    <location>
        <begin position="470"/>
        <end position="547"/>
    </location>
</feature>
<dbReference type="InterPro" id="IPR029140">
    <property type="entry name" value="Mfa1_C"/>
</dbReference>
<name>A0A5C6L595_BACFG</name>
<evidence type="ECO:0000259" key="2">
    <source>
        <dbReference type="Pfam" id="PF15495"/>
    </source>
</evidence>
<keyword evidence="1" id="KW-0732">Signal</keyword>
<dbReference type="NCBIfam" id="NF038041">
    <property type="entry name" value="fim_Mfa1_fam"/>
    <property type="match status" value="1"/>
</dbReference>
<protein>
    <recommendedName>
        <fullName evidence="2">Minor fimbrium subunit Mfa1 C-terminal domain-containing protein</fullName>
    </recommendedName>
</protein>
<evidence type="ECO:0000256" key="1">
    <source>
        <dbReference type="SAM" id="SignalP"/>
    </source>
</evidence>
<dbReference type="Proteomes" id="UP000318041">
    <property type="component" value="Unassembled WGS sequence"/>
</dbReference>
<evidence type="ECO:0000313" key="4">
    <source>
        <dbReference type="Proteomes" id="UP000318041"/>
    </source>
</evidence>
<reference evidence="3 4" key="1">
    <citation type="submission" date="2019-08" db="EMBL/GenBank/DDBJ databases">
        <title>Genome sequencing of Bacteroides fragilis Sample_iSURF_9.</title>
        <authorList>
            <person name="Chandler J.E."/>
            <person name="Ruoff K.L."/>
            <person name="Price C.E."/>
            <person name="Valls R.A."/>
            <person name="O'Toole G.A."/>
        </authorList>
    </citation>
    <scope>NUCLEOTIDE SEQUENCE [LARGE SCALE GENOMIC DNA]</scope>
    <source>
        <strain evidence="3 4">CFPLTA004_1B</strain>
    </source>
</reference>
<feature type="signal peptide" evidence="1">
    <location>
        <begin position="1"/>
        <end position="21"/>
    </location>
</feature>
<dbReference type="Pfam" id="PF15495">
    <property type="entry name" value="Fimbrillin_C"/>
    <property type="match status" value="1"/>
</dbReference>
<accession>A0A5C6L595</accession>
<gene>
    <name evidence="3" type="ORF">FSA08_16055</name>
</gene>
<dbReference type="InterPro" id="IPR047786">
    <property type="entry name" value="Mfa1_fim"/>
</dbReference>
<dbReference type="Gene3D" id="2.60.40.3690">
    <property type="match status" value="2"/>
</dbReference>